<evidence type="ECO:0008006" key="3">
    <source>
        <dbReference type="Google" id="ProtNLM"/>
    </source>
</evidence>
<dbReference type="Proteomes" id="UP000318288">
    <property type="component" value="Unassembled WGS sequence"/>
</dbReference>
<dbReference type="SUPFAM" id="SSF53448">
    <property type="entry name" value="Nucleotide-diphospho-sugar transferases"/>
    <property type="match status" value="1"/>
</dbReference>
<comment type="caution">
    <text evidence="1">The sequence shown here is derived from an EMBL/GenBank/DDBJ whole genome shotgun (WGS) entry which is preliminary data.</text>
</comment>
<protein>
    <recommendedName>
        <fullName evidence="3">GNT-I family protein</fullName>
    </recommendedName>
</protein>
<keyword evidence="2" id="KW-1185">Reference proteome</keyword>
<dbReference type="InterPro" id="IPR029044">
    <property type="entry name" value="Nucleotide-diphossugar_trans"/>
</dbReference>
<gene>
    <name evidence="1" type="ORF">Poly51_53680</name>
</gene>
<evidence type="ECO:0000313" key="2">
    <source>
        <dbReference type="Proteomes" id="UP000318288"/>
    </source>
</evidence>
<dbReference type="OrthoDB" id="5180856at2"/>
<organism evidence="1 2">
    <name type="scientific">Rubripirellula tenax</name>
    <dbReference type="NCBI Taxonomy" id="2528015"/>
    <lineage>
        <taxon>Bacteria</taxon>
        <taxon>Pseudomonadati</taxon>
        <taxon>Planctomycetota</taxon>
        <taxon>Planctomycetia</taxon>
        <taxon>Pirellulales</taxon>
        <taxon>Pirellulaceae</taxon>
        <taxon>Rubripirellula</taxon>
    </lineage>
</organism>
<dbReference type="RefSeq" id="WP_146461473.1">
    <property type="nucleotide sequence ID" value="NZ_SJPW01000007.1"/>
</dbReference>
<name>A0A5C6EFL7_9BACT</name>
<accession>A0A5C6EFL7</accession>
<proteinExistence type="predicted"/>
<dbReference type="Gene3D" id="3.90.550.10">
    <property type="entry name" value="Spore Coat Polysaccharide Biosynthesis Protein SpsA, Chain A"/>
    <property type="match status" value="1"/>
</dbReference>
<dbReference type="EMBL" id="SJPW01000007">
    <property type="protein sequence ID" value="TWU47568.1"/>
    <property type="molecule type" value="Genomic_DNA"/>
</dbReference>
<sequence>MMNAPVLLIVFNRPEHARIVAEAICKSDPPIVYIAADGPRPDVPDDPAKCKATREAVESVQWKCPVETSFQTNNLTCAAAVTHALNWFFDKNECGIVLEDDCLPDPSAFNYFGNLLDRFRDEDRVGCITGNNFQHGRKPCLESYYFSRYNHCWGWATWARQWSLFDFNMNSSQSDSEIIKSMGCGDVERRYWQQQFARTRSGQINTWDYQWMWSLWHANKLTATPAVNLVENIGYGIGATHTYGKSPGIHAEPMEFPLRHPDIFAASAQRDHYVAMNHFRLSRWHRFRSSTGRILRSMNLR</sequence>
<evidence type="ECO:0000313" key="1">
    <source>
        <dbReference type="EMBL" id="TWU47568.1"/>
    </source>
</evidence>
<dbReference type="AlphaFoldDB" id="A0A5C6EFL7"/>
<reference evidence="1 2" key="1">
    <citation type="submission" date="2019-02" db="EMBL/GenBank/DDBJ databases">
        <title>Deep-cultivation of Planctomycetes and their phenomic and genomic characterization uncovers novel biology.</title>
        <authorList>
            <person name="Wiegand S."/>
            <person name="Jogler M."/>
            <person name="Boedeker C."/>
            <person name="Pinto D."/>
            <person name="Vollmers J."/>
            <person name="Rivas-Marin E."/>
            <person name="Kohn T."/>
            <person name="Peeters S.H."/>
            <person name="Heuer A."/>
            <person name="Rast P."/>
            <person name="Oberbeckmann S."/>
            <person name="Bunk B."/>
            <person name="Jeske O."/>
            <person name="Meyerdierks A."/>
            <person name="Storesund J.E."/>
            <person name="Kallscheuer N."/>
            <person name="Luecker S."/>
            <person name="Lage O.M."/>
            <person name="Pohl T."/>
            <person name="Merkel B.J."/>
            <person name="Hornburger P."/>
            <person name="Mueller R.-W."/>
            <person name="Bruemmer F."/>
            <person name="Labrenz M."/>
            <person name="Spormann A.M."/>
            <person name="Op Den Camp H."/>
            <person name="Overmann J."/>
            <person name="Amann R."/>
            <person name="Jetten M.S.M."/>
            <person name="Mascher T."/>
            <person name="Medema M.H."/>
            <person name="Devos D.P."/>
            <person name="Kaster A.-K."/>
            <person name="Ovreas L."/>
            <person name="Rohde M."/>
            <person name="Galperin M.Y."/>
            <person name="Jogler C."/>
        </authorList>
    </citation>
    <scope>NUCLEOTIDE SEQUENCE [LARGE SCALE GENOMIC DNA]</scope>
    <source>
        <strain evidence="1 2">Poly51</strain>
    </source>
</reference>